<feature type="compositionally biased region" description="Basic residues" evidence="7">
    <location>
        <begin position="163"/>
        <end position="172"/>
    </location>
</feature>
<keyword evidence="3 5" id="KW-0863">Zinc-finger</keyword>
<evidence type="ECO:0000313" key="10">
    <source>
        <dbReference type="EMBL" id="KAL1373543.1"/>
    </source>
</evidence>
<dbReference type="SMART" id="SM00355">
    <property type="entry name" value="ZnF_C2H2"/>
    <property type="match status" value="5"/>
</dbReference>
<proteinExistence type="predicted"/>
<feature type="compositionally biased region" description="Basic and acidic residues" evidence="7">
    <location>
        <begin position="176"/>
        <end position="185"/>
    </location>
</feature>
<feature type="binding site" evidence="6">
    <location>
        <position position="55"/>
    </location>
    <ligand>
        <name>Zn(2+)</name>
        <dbReference type="ChEBI" id="CHEBI:29105"/>
    </ligand>
</feature>
<dbReference type="FunFam" id="3.30.160.60:FF:000100">
    <property type="entry name" value="Zinc finger 45-like"/>
    <property type="match status" value="1"/>
</dbReference>
<dbReference type="SUPFAM" id="SSF57667">
    <property type="entry name" value="beta-beta-alpha zinc fingers"/>
    <property type="match status" value="3"/>
</dbReference>
<dbReference type="Proteomes" id="UP001562425">
    <property type="component" value="Unassembled WGS sequence"/>
</dbReference>
<accession>A0ABD1CB27</accession>
<feature type="domain" description="C2H2-type" evidence="8">
    <location>
        <begin position="244"/>
        <end position="272"/>
    </location>
</feature>
<dbReference type="PANTHER" id="PTHR24379">
    <property type="entry name" value="KRAB AND ZINC FINGER DOMAIN-CONTAINING"/>
    <property type="match status" value="1"/>
</dbReference>
<evidence type="ECO:0000313" key="11">
    <source>
        <dbReference type="Proteomes" id="UP001562425"/>
    </source>
</evidence>
<keyword evidence="11" id="KW-1185">Reference proteome</keyword>
<dbReference type="Gene3D" id="3.40.1800.20">
    <property type="match status" value="1"/>
</dbReference>
<organism evidence="10 11">
    <name type="scientific">Culex pipiens pipiens</name>
    <name type="common">Northern house mosquito</name>
    <dbReference type="NCBI Taxonomy" id="38569"/>
    <lineage>
        <taxon>Eukaryota</taxon>
        <taxon>Metazoa</taxon>
        <taxon>Ecdysozoa</taxon>
        <taxon>Arthropoda</taxon>
        <taxon>Hexapoda</taxon>
        <taxon>Insecta</taxon>
        <taxon>Pterygota</taxon>
        <taxon>Neoptera</taxon>
        <taxon>Endopterygota</taxon>
        <taxon>Diptera</taxon>
        <taxon>Nematocera</taxon>
        <taxon>Culicoidea</taxon>
        <taxon>Culicidae</taxon>
        <taxon>Culicinae</taxon>
        <taxon>Culicini</taxon>
        <taxon>Culex</taxon>
        <taxon>Culex</taxon>
    </lineage>
</organism>
<reference evidence="10 11" key="1">
    <citation type="submission" date="2024-05" db="EMBL/GenBank/DDBJ databases">
        <title>Culex pipiens pipiens assembly and annotation.</title>
        <authorList>
            <person name="Alout H."/>
            <person name="Durand T."/>
        </authorList>
    </citation>
    <scope>NUCLEOTIDE SEQUENCE [LARGE SCALE GENOMIC DNA]</scope>
    <source>
        <strain evidence="10">HA-2024</strain>
        <tissue evidence="10">Whole body</tissue>
    </source>
</reference>
<dbReference type="SUPFAM" id="SSF57716">
    <property type="entry name" value="Glucocorticoid receptor-like (DNA-binding domain)"/>
    <property type="match status" value="1"/>
</dbReference>
<feature type="binding site" evidence="6">
    <location>
        <position position="58"/>
    </location>
    <ligand>
        <name>Zn(2+)</name>
        <dbReference type="ChEBI" id="CHEBI:29105"/>
    </ligand>
</feature>
<feature type="domain" description="C2H2-type" evidence="8">
    <location>
        <begin position="215"/>
        <end position="243"/>
    </location>
</feature>
<dbReference type="PROSITE" id="PS50157">
    <property type="entry name" value="ZINC_FINGER_C2H2_2"/>
    <property type="match status" value="4"/>
</dbReference>
<dbReference type="Gene3D" id="3.30.160.60">
    <property type="entry name" value="Classic Zinc Finger"/>
    <property type="match status" value="3"/>
</dbReference>
<dbReference type="GO" id="GO:0008270">
    <property type="term" value="F:zinc ion binding"/>
    <property type="evidence" value="ECO:0007669"/>
    <property type="project" value="UniProtKB-UniRule"/>
</dbReference>
<feature type="binding site" evidence="6">
    <location>
        <position position="14"/>
    </location>
    <ligand>
        <name>Zn(2+)</name>
        <dbReference type="ChEBI" id="CHEBI:29105"/>
    </ligand>
</feature>
<dbReference type="GO" id="GO:0006355">
    <property type="term" value="P:regulation of DNA-templated transcription"/>
    <property type="evidence" value="ECO:0007669"/>
    <property type="project" value="UniProtKB-ARBA"/>
</dbReference>
<keyword evidence="2" id="KW-0677">Repeat</keyword>
<evidence type="ECO:0000256" key="3">
    <source>
        <dbReference type="ARBA" id="ARBA00022771"/>
    </source>
</evidence>
<dbReference type="Pfam" id="PF07776">
    <property type="entry name" value="zf-AD"/>
    <property type="match status" value="1"/>
</dbReference>
<evidence type="ECO:0000256" key="4">
    <source>
        <dbReference type="ARBA" id="ARBA00022833"/>
    </source>
</evidence>
<dbReference type="SMART" id="SM00868">
    <property type="entry name" value="zf-AD"/>
    <property type="match status" value="1"/>
</dbReference>
<feature type="compositionally biased region" description="Low complexity" evidence="7">
    <location>
        <begin position="134"/>
        <end position="155"/>
    </location>
</feature>
<evidence type="ECO:0000256" key="5">
    <source>
        <dbReference type="PROSITE-ProRule" id="PRU00042"/>
    </source>
</evidence>
<evidence type="ECO:0000256" key="7">
    <source>
        <dbReference type="SAM" id="MobiDB-lite"/>
    </source>
</evidence>
<dbReference type="AlphaFoldDB" id="A0ABD1CB27"/>
<dbReference type="InterPro" id="IPR013087">
    <property type="entry name" value="Znf_C2H2_type"/>
</dbReference>
<feature type="domain" description="C2H2-type" evidence="8">
    <location>
        <begin position="273"/>
        <end position="301"/>
    </location>
</feature>
<dbReference type="PANTHER" id="PTHR24379:SF127">
    <property type="entry name" value="BLOODY FINGERS-RELATED"/>
    <property type="match status" value="1"/>
</dbReference>
<keyword evidence="1 6" id="KW-0479">Metal-binding</keyword>
<protein>
    <submittedName>
        <fullName evidence="10">Uncharacterized protein</fullName>
    </submittedName>
</protein>
<evidence type="ECO:0000259" key="9">
    <source>
        <dbReference type="PROSITE" id="PS51915"/>
    </source>
</evidence>
<dbReference type="PROSITE" id="PS51915">
    <property type="entry name" value="ZAD"/>
    <property type="match status" value="1"/>
</dbReference>
<gene>
    <name evidence="10" type="ORF">pipiens_001697</name>
</gene>
<dbReference type="InterPro" id="IPR036236">
    <property type="entry name" value="Znf_C2H2_sf"/>
</dbReference>
<feature type="domain" description="ZAD" evidence="9">
    <location>
        <begin position="9"/>
        <end position="82"/>
    </location>
</feature>
<feature type="domain" description="C2H2-type" evidence="8">
    <location>
        <begin position="302"/>
        <end position="329"/>
    </location>
</feature>
<evidence type="ECO:0000259" key="8">
    <source>
        <dbReference type="PROSITE" id="PS50157"/>
    </source>
</evidence>
<dbReference type="InterPro" id="IPR012934">
    <property type="entry name" value="Znf_AD"/>
</dbReference>
<keyword evidence="4 6" id="KW-0862">Zinc</keyword>
<evidence type="ECO:0000256" key="6">
    <source>
        <dbReference type="PROSITE-ProRule" id="PRU01263"/>
    </source>
</evidence>
<evidence type="ECO:0000256" key="2">
    <source>
        <dbReference type="ARBA" id="ARBA00022737"/>
    </source>
</evidence>
<name>A0ABD1CB27_CULPP</name>
<dbReference type="Pfam" id="PF00096">
    <property type="entry name" value="zf-C2H2"/>
    <property type="match status" value="1"/>
</dbReference>
<sequence length="367" mass="41288">MEPNEADPTICRLCLNASDINIMLVLNQNENIIKSIMQITSVEVIVDPNHIVYMCNSCQFLLDQCVQFRTTCVQNDNTFRKLYAKNSIQNIVHVDVDPIPSPEVKLEEEFDDGDNGSSPAPPTAENVEEKVEVESGAEVGEDGSSGSGSSSSSSSSEEEEARPKKRGRKPGKRGPQSKDARKEMRQVQCAQCGKMVSENNLNQHQQIHNPDRPKFQCPHCPRVCHERSRLKLHINAVHTGEVKYTCDQCGKMYTRPASLRNHYLAIHTNIKKFECKFCGEKFSRSALRHHHYKMVHTEGRPWGCEYCEKSFKMNYNVKLHKKSHRLDDIYKASQGDKVEVPPVPPMQPGVVPVMSQSHPPPGGVAPV</sequence>
<comment type="caution">
    <text evidence="10">The sequence shown here is derived from an EMBL/GenBank/DDBJ whole genome shotgun (WGS) entry which is preliminary data.</text>
</comment>
<dbReference type="PROSITE" id="PS00028">
    <property type="entry name" value="ZINC_FINGER_C2H2_1"/>
    <property type="match status" value="4"/>
</dbReference>
<evidence type="ECO:0000256" key="1">
    <source>
        <dbReference type="ARBA" id="ARBA00022723"/>
    </source>
</evidence>
<feature type="region of interest" description="Disordered" evidence="7">
    <location>
        <begin position="106"/>
        <end position="186"/>
    </location>
</feature>
<feature type="binding site" evidence="6">
    <location>
        <position position="11"/>
    </location>
    <ligand>
        <name>Zn(2+)</name>
        <dbReference type="ChEBI" id="CHEBI:29105"/>
    </ligand>
</feature>
<dbReference type="EMBL" id="JBEHCU010014261">
    <property type="protein sequence ID" value="KAL1373543.1"/>
    <property type="molecule type" value="Genomic_DNA"/>
</dbReference>